<evidence type="ECO:0000256" key="3">
    <source>
        <dbReference type="ARBA" id="ARBA00022840"/>
    </source>
</evidence>
<feature type="compositionally biased region" description="Low complexity" evidence="4">
    <location>
        <begin position="27"/>
        <end position="52"/>
    </location>
</feature>
<proteinExistence type="inferred from homology"/>
<reference evidence="7" key="1">
    <citation type="submission" date="2017-09" db="EMBL/GenBank/DDBJ databases">
        <title>Depth-based differentiation of microbial function through sediment-hosted aquifers and enrichment of novel symbionts in the deep terrestrial subsurface.</title>
        <authorList>
            <person name="Probst A.J."/>
            <person name="Ladd B."/>
            <person name="Jarett J.K."/>
            <person name="Geller-Mcgrath D.E."/>
            <person name="Sieber C.M.K."/>
            <person name="Emerson J.B."/>
            <person name="Anantharaman K."/>
            <person name="Thomas B.C."/>
            <person name="Malmstrom R."/>
            <person name="Stieglmeier M."/>
            <person name="Klingl A."/>
            <person name="Woyke T."/>
            <person name="Ryan C.M."/>
            <person name="Banfield J.F."/>
        </authorList>
    </citation>
    <scope>NUCLEOTIDE SEQUENCE [LARGE SCALE GENOMIC DNA]</scope>
</reference>
<evidence type="ECO:0000313" key="7">
    <source>
        <dbReference type="Proteomes" id="UP000229526"/>
    </source>
</evidence>
<dbReference type="FunFam" id="3.40.50.300:FF:000398">
    <property type="entry name" value="Type IV pilus assembly ATPase PilB"/>
    <property type="match status" value="1"/>
</dbReference>
<organism evidence="6 7">
    <name type="scientific">Candidatus Harrisonbacteria bacterium CG10_big_fil_rev_8_21_14_0_10_49_15</name>
    <dbReference type="NCBI Taxonomy" id="1974587"/>
    <lineage>
        <taxon>Bacteria</taxon>
        <taxon>Candidatus Harrisoniibacteriota</taxon>
    </lineage>
</organism>
<keyword evidence="2" id="KW-0547">Nucleotide-binding</keyword>
<comment type="similarity">
    <text evidence="1">Belongs to the GSP E family.</text>
</comment>
<dbReference type="GO" id="GO:0005524">
    <property type="term" value="F:ATP binding"/>
    <property type="evidence" value="ECO:0007669"/>
    <property type="project" value="UniProtKB-KW"/>
</dbReference>
<dbReference type="Pfam" id="PF00437">
    <property type="entry name" value="T2SSE"/>
    <property type="match status" value="1"/>
</dbReference>
<dbReference type="PANTHER" id="PTHR30258:SF1">
    <property type="entry name" value="PROTEIN TRANSPORT PROTEIN HOFB HOMOLOG"/>
    <property type="match status" value="1"/>
</dbReference>
<dbReference type="SMART" id="SM00382">
    <property type="entry name" value="AAA"/>
    <property type="match status" value="1"/>
</dbReference>
<dbReference type="Proteomes" id="UP000229526">
    <property type="component" value="Unassembled WGS sequence"/>
</dbReference>
<dbReference type="InterPro" id="IPR001482">
    <property type="entry name" value="T2SS/T4SS_dom"/>
</dbReference>
<dbReference type="InterPro" id="IPR003593">
    <property type="entry name" value="AAA+_ATPase"/>
</dbReference>
<comment type="caution">
    <text evidence="6">The sequence shown here is derived from an EMBL/GenBank/DDBJ whole genome shotgun (WGS) entry which is preliminary data.</text>
</comment>
<accession>A0A2H0UK90</accession>
<dbReference type="Gene3D" id="3.40.50.300">
    <property type="entry name" value="P-loop containing nucleotide triphosphate hydrolases"/>
    <property type="match status" value="1"/>
</dbReference>
<dbReference type="GO" id="GO:0016887">
    <property type="term" value="F:ATP hydrolysis activity"/>
    <property type="evidence" value="ECO:0007669"/>
    <property type="project" value="TreeGrafter"/>
</dbReference>
<evidence type="ECO:0000259" key="5">
    <source>
        <dbReference type="SMART" id="SM00382"/>
    </source>
</evidence>
<dbReference type="CDD" id="cd01129">
    <property type="entry name" value="PulE-GspE-like"/>
    <property type="match status" value="1"/>
</dbReference>
<feature type="domain" description="AAA+ ATPase" evidence="5">
    <location>
        <begin position="281"/>
        <end position="433"/>
    </location>
</feature>
<evidence type="ECO:0000256" key="4">
    <source>
        <dbReference type="SAM" id="MobiDB-lite"/>
    </source>
</evidence>
<feature type="compositionally biased region" description="Low complexity" evidence="4">
    <location>
        <begin position="59"/>
        <end position="91"/>
    </location>
</feature>
<dbReference type="InterPro" id="IPR027417">
    <property type="entry name" value="P-loop_NTPase"/>
</dbReference>
<sequence>MADEQQAQPASNSQAQNQPVNQLATNAGLTHSTHSTGSGQAGSGQASSPQAGVVPPVNPAQMAQSQQQVQQQASQPQQPLQQQQVPQQQAATRKNAAGVSGQAAMATVQRPVSPLPEQKAFDQEESLAIDMSFLEREVQKHPPARSVIKIVDSLIQQAFTSEASDIHLDPEEERLRVRFRVDGVLHNVFDFPKELHSEVITRIKVLSGLRTDEHQAAQDGRMRLSINEETFIDVRVSIAPTYYGENCVMRLLVNHASDFSLKKLGWSEHNLEKIERAMKKPYGLILATGPTGSGKTTTLYMILKELNKPSVSIITIEDPIEYSLTGVDQIQVNAKTGLTFANGLRSILRQDPNIVMIGEIRDGETASIAVNAAMTGHLVLSTLHTNDAPTTLPRLLDLGVEPFLIASTLNVAIGQRLVRMICSDCKVKRTLSEGEIVALRQSFSEKLIGDRRVFYKGEGCNRCGGSGYKSRIGIHEVLEVDEKIRDLIMKRANADEIRAAAVEGGMITMTEDGFEKAVQGITTLEEILRVFHE</sequence>
<feature type="compositionally biased region" description="Low complexity" evidence="4">
    <location>
        <begin position="1"/>
        <end position="19"/>
    </location>
</feature>
<dbReference type="EMBL" id="PFBD01000025">
    <property type="protein sequence ID" value="PIR86800.1"/>
    <property type="molecule type" value="Genomic_DNA"/>
</dbReference>
<evidence type="ECO:0000256" key="2">
    <source>
        <dbReference type="ARBA" id="ARBA00022741"/>
    </source>
</evidence>
<dbReference type="Gene3D" id="3.30.450.90">
    <property type="match status" value="1"/>
</dbReference>
<evidence type="ECO:0000256" key="1">
    <source>
        <dbReference type="ARBA" id="ARBA00006611"/>
    </source>
</evidence>
<feature type="region of interest" description="Disordered" evidence="4">
    <location>
        <begin position="1"/>
        <end position="110"/>
    </location>
</feature>
<name>A0A2H0UK90_9BACT</name>
<evidence type="ECO:0000313" key="6">
    <source>
        <dbReference type="EMBL" id="PIR86800.1"/>
    </source>
</evidence>
<keyword evidence="3" id="KW-0067">ATP-binding</keyword>
<gene>
    <name evidence="6" type="ORF">COU11_03790</name>
</gene>
<dbReference type="PANTHER" id="PTHR30258">
    <property type="entry name" value="TYPE II SECRETION SYSTEM PROTEIN GSPE-RELATED"/>
    <property type="match status" value="1"/>
</dbReference>
<protein>
    <submittedName>
        <fullName evidence="6">Type II secretion system protein GspE</fullName>
    </submittedName>
</protein>
<dbReference type="AlphaFoldDB" id="A0A2H0UK90"/>
<dbReference type="GO" id="GO:0005886">
    <property type="term" value="C:plasma membrane"/>
    <property type="evidence" value="ECO:0007669"/>
    <property type="project" value="TreeGrafter"/>
</dbReference>
<dbReference type="SUPFAM" id="SSF52540">
    <property type="entry name" value="P-loop containing nucleoside triphosphate hydrolases"/>
    <property type="match status" value="1"/>
</dbReference>